<proteinExistence type="predicted"/>
<keyword evidence="1" id="KW-0472">Membrane</keyword>
<dbReference type="RefSeq" id="WP_191791974.1">
    <property type="nucleotide sequence ID" value="NZ_JACSQE010000015.1"/>
</dbReference>
<keyword evidence="1" id="KW-1133">Transmembrane helix</keyword>
<keyword evidence="1" id="KW-0812">Transmembrane</keyword>
<accession>A0ABR8V641</accession>
<dbReference type="EMBL" id="JACSQE010000015">
    <property type="protein sequence ID" value="MBD8000265.1"/>
    <property type="molecule type" value="Genomic_DNA"/>
</dbReference>
<evidence type="ECO:0000313" key="2">
    <source>
        <dbReference type="EMBL" id="MBD8000265.1"/>
    </source>
</evidence>
<evidence type="ECO:0000256" key="1">
    <source>
        <dbReference type="SAM" id="Phobius"/>
    </source>
</evidence>
<reference evidence="2 3" key="1">
    <citation type="submission" date="2020-08" db="EMBL/GenBank/DDBJ databases">
        <title>A Genomic Blueprint of the Chicken Gut Microbiome.</title>
        <authorList>
            <person name="Gilroy R."/>
            <person name="Ravi A."/>
            <person name="Getino M."/>
            <person name="Pursley I."/>
            <person name="Horton D.L."/>
            <person name="Alikhan N.-F."/>
            <person name="Baker D."/>
            <person name="Gharbi K."/>
            <person name="Hall N."/>
            <person name="Watson M."/>
            <person name="Adriaenssens E.M."/>
            <person name="Foster-Nyarko E."/>
            <person name="Jarju S."/>
            <person name="Secka A."/>
            <person name="Antonio M."/>
            <person name="Oren A."/>
            <person name="Chaudhuri R."/>
            <person name="La Ragione R.M."/>
            <person name="Hildebrand F."/>
            <person name="Pallen M.J."/>
        </authorList>
    </citation>
    <scope>NUCLEOTIDE SEQUENCE [LARGE SCALE GENOMIC DNA]</scope>
    <source>
        <strain evidence="2 3">Sa2CUA8</strain>
    </source>
</reference>
<organism evidence="2 3">
    <name type="scientific">Oerskovia gallyi</name>
    <dbReference type="NCBI Taxonomy" id="2762226"/>
    <lineage>
        <taxon>Bacteria</taxon>
        <taxon>Bacillati</taxon>
        <taxon>Actinomycetota</taxon>
        <taxon>Actinomycetes</taxon>
        <taxon>Micrococcales</taxon>
        <taxon>Cellulomonadaceae</taxon>
        <taxon>Oerskovia</taxon>
    </lineage>
</organism>
<comment type="caution">
    <text evidence="2">The sequence shown here is derived from an EMBL/GenBank/DDBJ whole genome shotgun (WGS) entry which is preliminary data.</text>
</comment>
<sequence>MLTLLSGSSVFGALMIDCVAWVTGVLGAAPGRVGAIGSRIEAVVADWGWFGPAGEMTERIAYTPLRVALALFLVMSVAAVAALVSSVVTRRSR</sequence>
<keyword evidence="3" id="KW-1185">Reference proteome</keyword>
<gene>
    <name evidence="2" type="ORF">H9640_17075</name>
</gene>
<protein>
    <submittedName>
        <fullName evidence="2">Uncharacterized protein</fullName>
    </submittedName>
</protein>
<dbReference type="Proteomes" id="UP000633601">
    <property type="component" value="Unassembled WGS sequence"/>
</dbReference>
<feature type="transmembrane region" description="Helical" evidence="1">
    <location>
        <begin position="67"/>
        <end position="88"/>
    </location>
</feature>
<evidence type="ECO:0000313" key="3">
    <source>
        <dbReference type="Proteomes" id="UP000633601"/>
    </source>
</evidence>
<name>A0ABR8V641_9CELL</name>